<dbReference type="Proteomes" id="UP000627838">
    <property type="component" value="Unassembled WGS sequence"/>
</dbReference>
<organism evidence="2 3">
    <name type="scientific">Actinomadura algeriensis</name>
    <dbReference type="NCBI Taxonomy" id="1679523"/>
    <lineage>
        <taxon>Bacteria</taxon>
        <taxon>Bacillati</taxon>
        <taxon>Actinomycetota</taxon>
        <taxon>Actinomycetes</taxon>
        <taxon>Streptosporangiales</taxon>
        <taxon>Thermomonosporaceae</taxon>
        <taxon>Actinomadura</taxon>
    </lineage>
</organism>
<dbReference type="Pfam" id="PF04149">
    <property type="entry name" value="DUF397"/>
    <property type="match status" value="1"/>
</dbReference>
<gene>
    <name evidence="2" type="ORF">H4W34_002328</name>
</gene>
<keyword evidence="3" id="KW-1185">Reference proteome</keyword>
<dbReference type="RefSeq" id="WP_318784062.1">
    <property type="nucleotide sequence ID" value="NZ_JADBDZ010000001.1"/>
</dbReference>
<accession>A0ABR9JPK3</accession>
<reference evidence="2 3" key="1">
    <citation type="submission" date="2020-10" db="EMBL/GenBank/DDBJ databases">
        <title>Sequencing the genomes of 1000 actinobacteria strains.</title>
        <authorList>
            <person name="Klenk H.-P."/>
        </authorList>
    </citation>
    <scope>NUCLEOTIDE SEQUENCE [LARGE SCALE GENOMIC DNA]</scope>
    <source>
        <strain evidence="2 3">DSM 46744</strain>
    </source>
</reference>
<sequence>MDWRKSGRSGNGGTGGGDCVEVARLDGRYLVRDSKDPDGAVLSLTAEGWRALTWAFKERGAG</sequence>
<feature type="domain" description="DUF397" evidence="1">
    <location>
        <begin position="2"/>
        <end position="53"/>
    </location>
</feature>
<proteinExistence type="predicted"/>
<comment type="caution">
    <text evidence="2">The sequence shown here is derived from an EMBL/GenBank/DDBJ whole genome shotgun (WGS) entry which is preliminary data.</text>
</comment>
<protein>
    <recommendedName>
        <fullName evidence="1">DUF397 domain-containing protein</fullName>
    </recommendedName>
</protein>
<evidence type="ECO:0000313" key="2">
    <source>
        <dbReference type="EMBL" id="MBE1532495.1"/>
    </source>
</evidence>
<evidence type="ECO:0000313" key="3">
    <source>
        <dbReference type="Proteomes" id="UP000627838"/>
    </source>
</evidence>
<name>A0ABR9JPK3_9ACTN</name>
<dbReference type="EMBL" id="JADBDZ010000001">
    <property type="protein sequence ID" value="MBE1532495.1"/>
    <property type="molecule type" value="Genomic_DNA"/>
</dbReference>
<dbReference type="InterPro" id="IPR007278">
    <property type="entry name" value="DUF397"/>
</dbReference>
<evidence type="ECO:0000259" key="1">
    <source>
        <dbReference type="Pfam" id="PF04149"/>
    </source>
</evidence>